<evidence type="ECO:0000313" key="2">
    <source>
        <dbReference type="Proteomes" id="UP000813444"/>
    </source>
</evidence>
<keyword evidence="2" id="KW-1185">Reference proteome</keyword>
<name>A0A8K0WRF9_9HYPO</name>
<accession>A0A8K0WRF9</accession>
<dbReference type="Proteomes" id="UP000813444">
    <property type="component" value="Unassembled WGS sequence"/>
</dbReference>
<proteinExistence type="predicted"/>
<organism evidence="1 2">
    <name type="scientific">Stachybotrys elegans</name>
    <dbReference type="NCBI Taxonomy" id="80388"/>
    <lineage>
        <taxon>Eukaryota</taxon>
        <taxon>Fungi</taxon>
        <taxon>Dikarya</taxon>
        <taxon>Ascomycota</taxon>
        <taxon>Pezizomycotina</taxon>
        <taxon>Sordariomycetes</taxon>
        <taxon>Hypocreomycetidae</taxon>
        <taxon>Hypocreales</taxon>
        <taxon>Stachybotryaceae</taxon>
        <taxon>Stachybotrys</taxon>
    </lineage>
</organism>
<gene>
    <name evidence="1" type="ORF">B0I35DRAFT_250792</name>
</gene>
<sequence length="221" mass="24956">MDVSAHACGTAKISKMADGGASRSGQRDRGSQAAEAHLASMQTCWLLACINSWPRTVRSCCCGVRLTGSPRPFVNHGTPTTCKPRRCSRFIHLRGRRSGLIFHQGHIYPDALRCLFEPVLLHPSYQGARWRTLTPHNRPSFIWLPGPRRGWFRHGGWWIRNIHFPNGQRLHCHPAILALSPFYAGARRLSHLVYHPTLQHYLCIYSALPASRRQSGVHRSA</sequence>
<reference evidence="1" key="1">
    <citation type="journal article" date="2021" name="Nat. Commun.">
        <title>Genetic determinants of endophytism in the Arabidopsis root mycobiome.</title>
        <authorList>
            <person name="Mesny F."/>
            <person name="Miyauchi S."/>
            <person name="Thiergart T."/>
            <person name="Pickel B."/>
            <person name="Atanasova L."/>
            <person name="Karlsson M."/>
            <person name="Huettel B."/>
            <person name="Barry K.W."/>
            <person name="Haridas S."/>
            <person name="Chen C."/>
            <person name="Bauer D."/>
            <person name="Andreopoulos W."/>
            <person name="Pangilinan J."/>
            <person name="LaButti K."/>
            <person name="Riley R."/>
            <person name="Lipzen A."/>
            <person name="Clum A."/>
            <person name="Drula E."/>
            <person name="Henrissat B."/>
            <person name="Kohler A."/>
            <person name="Grigoriev I.V."/>
            <person name="Martin F.M."/>
            <person name="Hacquard S."/>
        </authorList>
    </citation>
    <scope>NUCLEOTIDE SEQUENCE</scope>
    <source>
        <strain evidence="1">MPI-CAGE-CH-0235</strain>
    </source>
</reference>
<dbReference type="EMBL" id="JAGPNK010000007">
    <property type="protein sequence ID" value="KAH7318731.1"/>
    <property type="molecule type" value="Genomic_DNA"/>
</dbReference>
<comment type="caution">
    <text evidence="1">The sequence shown here is derived from an EMBL/GenBank/DDBJ whole genome shotgun (WGS) entry which is preliminary data.</text>
</comment>
<dbReference type="AlphaFoldDB" id="A0A8K0WRF9"/>
<protein>
    <submittedName>
        <fullName evidence="1">Uncharacterized protein</fullName>
    </submittedName>
</protein>
<evidence type="ECO:0000313" key="1">
    <source>
        <dbReference type="EMBL" id="KAH7318731.1"/>
    </source>
</evidence>